<feature type="compositionally biased region" description="Polar residues" evidence="1">
    <location>
        <begin position="280"/>
        <end position="295"/>
    </location>
</feature>
<evidence type="ECO:0000259" key="2">
    <source>
        <dbReference type="SMART" id="SM00666"/>
    </source>
</evidence>
<accession>A0ABC9AK45</accession>
<dbReference type="InterPro" id="IPR053198">
    <property type="entry name" value="Gynoecium_Dev_Regulator"/>
</dbReference>
<feature type="region of interest" description="Disordered" evidence="1">
    <location>
        <begin position="359"/>
        <end position="416"/>
    </location>
</feature>
<dbReference type="AlphaFoldDB" id="A0ABC9AK45"/>
<feature type="compositionally biased region" description="Pro residues" evidence="1">
    <location>
        <begin position="456"/>
        <end position="478"/>
    </location>
</feature>
<dbReference type="InterPro" id="IPR000270">
    <property type="entry name" value="PB1_dom"/>
</dbReference>
<feature type="domain" description="PB1" evidence="2">
    <location>
        <begin position="74"/>
        <end position="169"/>
    </location>
</feature>
<feature type="region of interest" description="Disordered" evidence="1">
    <location>
        <begin position="448"/>
        <end position="482"/>
    </location>
</feature>
<dbReference type="CDD" id="cd06410">
    <property type="entry name" value="PB1_UP2"/>
    <property type="match status" value="1"/>
</dbReference>
<dbReference type="Gene3D" id="3.10.20.90">
    <property type="entry name" value="Phosphatidylinositol 3-kinase Catalytic Subunit, Chain A, domain 1"/>
    <property type="match status" value="1"/>
</dbReference>
<evidence type="ECO:0000313" key="3">
    <source>
        <dbReference type="EMBL" id="CAL4977706.1"/>
    </source>
</evidence>
<feature type="compositionally biased region" description="Polar residues" evidence="1">
    <location>
        <begin position="230"/>
        <end position="251"/>
    </location>
</feature>
<dbReference type="Pfam" id="PF00564">
    <property type="entry name" value="PB1"/>
    <property type="match status" value="1"/>
</dbReference>
<proteinExistence type="predicted"/>
<feature type="compositionally biased region" description="Gly residues" evidence="1">
    <location>
        <begin position="11"/>
        <end position="21"/>
    </location>
</feature>
<evidence type="ECO:0000256" key="1">
    <source>
        <dbReference type="SAM" id="MobiDB-lite"/>
    </source>
</evidence>
<dbReference type="PANTHER" id="PTHR31066:SF27">
    <property type="entry name" value="EXPRESSED PROTEIN"/>
    <property type="match status" value="1"/>
</dbReference>
<name>A0ABC9AK45_9POAL</name>
<protein>
    <recommendedName>
        <fullName evidence="2">PB1 domain-containing protein</fullName>
    </recommendedName>
</protein>
<gene>
    <name evidence="3" type="ORF">URODEC1_LOCUS54325</name>
</gene>
<dbReference type="SMART" id="SM00666">
    <property type="entry name" value="PB1"/>
    <property type="match status" value="1"/>
</dbReference>
<feature type="compositionally biased region" description="Low complexity" evidence="1">
    <location>
        <begin position="1"/>
        <end position="10"/>
    </location>
</feature>
<dbReference type="SUPFAM" id="SSF54277">
    <property type="entry name" value="CAD &amp; PB1 domains"/>
    <property type="match status" value="1"/>
</dbReference>
<evidence type="ECO:0000313" key="4">
    <source>
        <dbReference type="Proteomes" id="UP001497457"/>
    </source>
</evidence>
<feature type="region of interest" description="Disordered" evidence="1">
    <location>
        <begin position="638"/>
        <end position="679"/>
    </location>
</feature>
<feature type="region of interest" description="Disordered" evidence="1">
    <location>
        <begin position="226"/>
        <end position="315"/>
    </location>
</feature>
<organism evidence="3 4">
    <name type="scientific">Urochloa decumbens</name>
    <dbReference type="NCBI Taxonomy" id="240449"/>
    <lineage>
        <taxon>Eukaryota</taxon>
        <taxon>Viridiplantae</taxon>
        <taxon>Streptophyta</taxon>
        <taxon>Embryophyta</taxon>
        <taxon>Tracheophyta</taxon>
        <taxon>Spermatophyta</taxon>
        <taxon>Magnoliopsida</taxon>
        <taxon>Liliopsida</taxon>
        <taxon>Poales</taxon>
        <taxon>Poaceae</taxon>
        <taxon>PACMAD clade</taxon>
        <taxon>Panicoideae</taxon>
        <taxon>Panicodae</taxon>
        <taxon>Paniceae</taxon>
        <taxon>Melinidinae</taxon>
        <taxon>Urochloa</taxon>
    </lineage>
</organism>
<reference evidence="3 4" key="2">
    <citation type="submission" date="2024-10" db="EMBL/GenBank/DDBJ databases">
        <authorList>
            <person name="Ryan C."/>
        </authorList>
    </citation>
    <scope>NUCLEOTIDE SEQUENCE [LARGE SCALE GENOMIC DNA]</scope>
</reference>
<dbReference type="Proteomes" id="UP001497457">
    <property type="component" value="Chromosome 20rd"/>
</dbReference>
<dbReference type="EMBL" id="OZ075130">
    <property type="protein sequence ID" value="CAL4977706.1"/>
    <property type="molecule type" value="Genomic_DNA"/>
</dbReference>
<reference evidence="4" key="1">
    <citation type="submission" date="2024-06" db="EMBL/GenBank/DDBJ databases">
        <authorList>
            <person name="Ryan C."/>
        </authorList>
    </citation>
    <scope>NUCLEOTIDE SEQUENCE [LARGE SCALE GENOMIC DNA]</scope>
</reference>
<feature type="region of interest" description="Disordered" evidence="1">
    <location>
        <begin position="1"/>
        <end position="45"/>
    </location>
</feature>
<sequence length="679" mass="71546">MEQVPPATAAGLGGPGPGPGSGYPESTESSPRSRGGDSWDEPFPSSAAAAAAAAGGGGRLRLMCSFGGRIVPRPTDKSLCYLGGETRIVAVDRHASLADVHARLSRSLLGGRPFTLKYQLPNEDLDSLISVSTDEDLDNLVDEYDRIAASSSGGGSSRTSRIRLFLFPAKPESSSSLGSLLDDSSKSENWFVDALNSAISGSLDGIPRGISTDSASVNCLLGLEDDSSVHSRSGVPNSAPSEDQRVSQQKLPSAAAVAAAAGGRHPHDVQSVPDSPMLDKNSSFGSTSSAPSLSNLPPIRVRPEDRPPPDARVMPPATVEDHFAQMGISEQQLPPAVAYMQPPQQVPIPAMAVPVASPSDASSRVFSDDDKLSDHSGGSRKPQPPKQEVPPVADPTNRGAVYYNDRSPPAELKRDMPVGTEAASYRLPVSAPDAAAAAAAAAVTQPPPGYVFAHMQPPPPQQHQQPPQPQPPQQPQQPAPQQIVTAGNQHFIHNPATGTFIPIQSYYHHPVPQQAPQQPQQVPRPQQAPAFDPNTGMYYIPMQQNAPQPYSMPPGAATLPPPTLVDTTPKPTVPIPQMAVKPELQQPGVYRTTAPAPAPAPNAAPGYAGMGYHHVIQSHHHPAQQPVANMAGNYGYEYADPNRPQPQVYYSQAAAPPTLPPQYQPIVSPDGGHGQAEKH</sequence>
<keyword evidence="4" id="KW-1185">Reference proteome</keyword>
<dbReference type="PANTHER" id="PTHR31066">
    <property type="entry name" value="OS05G0427100 PROTEIN-RELATED"/>
    <property type="match status" value="1"/>
</dbReference>
<feature type="region of interest" description="Disordered" evidence="1">
    <location>
        <begin position="510"/>
        <end position="530"/>
    </location>
</feature>